<evidence type="ECO:0000313" key="3">
    <source>
        <dbReference type="Proteomes" id="UP001187192"/>
    </source>
</evidence>
<protein>
    <submittedName>
        <fullName evidence="2">Uncharacterized protein</fullName>
    </submittedName>
</protein>
<proteinExistence type="predicted"/>
<dbReference type="EMBL" id="BTGU01000019">
    <property type="protein sequence ID" value="GMN44801.1"/>
    <property type="molecule type" value="Genomic_DNA"/>
</dbReference>
<gene>
    <name evidence="2" type="ORF">TIFTF001_013993</name>
</gene>
<organism evidence="2 3">
    <name type="scientific">Ficus carica</name>
    <name type="common">Common fig</name>
    <dbReference type="NCBI Taxonomy" id="3494"/>
    <lineage>
        <taxon>Eukaryota</taxon>
        <taxon>Viridiplantae</taxon>
        <taxon>Streptophyta</taxon>
        <taxon>Embryophyta</taxon>
        <taxon>Tracheophyta</taxon>
        <taxon>Spermatophyta</taxon>
        <taxon>Magnoliopsida</taxon>
        <taxon>eudicotyledons</taxon>
        <taxon>Gunneridae</taxon>
        <taxon>Pentapetalae</taxon>
        <taxon>rosids</taxon>
        <taxon>fabids</taxon>
        <taxon>Rosales</taxon>
        <taxon>Moraceae</taxon>
        <taxon>Ficeae</taxon>
        <taxon>Ficus</taxon>
    </lineage>
</organism>
<name>A0AA88D6K4_FICCA</name>
<dbReference type="AlphaFoldDB" id="A0AA88D6K4"/>
<comment type="caution">
    <text evidence="2">The sequence shown here is derived from an EMBL/GenBank/DDBJ whole genome shotgun (WGS) entry which is preliminary data.</text>
</comment>
<dbReference type="Proteomes" id="UP001187192">
    <property type="component" value="Unassembled WGS sequence"/>
</dbReference>
<feature type="compositionally biased region" description="Basic and acidic residues" evidence="1">
    <location>
        <begin position="18"/>
        <end position="35"/>
    </location>
</feature>
<sequence>MPKLVQVTDKQVQISEEDTTKARYSDSGDHDPKEVVPKACDPDSCHCDPEEIVTKSQNLNFIYYRRSKHEGARVLAAVRRSRNREENCWNRNAPFSFSAGLRSSDHLFHL</sequence>
<feature type="region of interest" description="Disordered" evidence="1">
    <location>
        <begin position="1"/>
        <end position="35"/>
    </location>
</feature>
<evidence type="ECO:0000313" key="2">
    <source>
        <dbReference type="EMBL" id="GMN44801.1"/>
    </source>
</evidence>
<evidence type="ECO:0000256" key="1">
    <source>
        <dbReference type="SAM" id="MobiDB-lite"/>
    </source>
</evidence>
<accession>A0AA88D6K4</accession>
<reference evidence="2" key="1">
    <citation type="submission" date="2023-07" db="EMBL/GenBank/DDBJ databases">
        <title>draft genome sequence of fig (Ficus carica).</title>
        <authorList>
            <person name="Takahashi T."/>
            <person name="Nishimura K."/>
        </authorList>
    </citation>
    <scope>NUCLEOTIDE SEQUENCE</scope>
</reference>
<keyword evidence="3" id="KW-1185">Reference proteome</keyword>